<dbReference type="SUPFAM" id="SSF55826">
    <property type="entry name" value="YbaK/ProRS associated domain"/>
    <property type="match status" value="1"/>
</dbReference>
<dbReference type="CDD" id="cd04332">
    <property type="entry name" value="YbaK_like"/>
    <property type="match status" value="1"/>
</dbReference>
<dbReference type="RefSeq" id="WP_076348149.1">
    <property type="nucleotide sequence ID" value="NZ_CP019082.1"/>
</dbReference>
<reference evidence="3" key="1">
    <citation type="submission" date="2016-12" db="EMBL/GenBank/DDBJ databases">
        <title>Comparative genomics of four Isosphaeraceae planctomycetes: a common pool of plasmids and glycoside hydrolase genes.</title>
        <authorList>
            <person name="Ivanova A."/>
        </authorList>
    </citation>
    <scope>NUCLEOTIDE SEQUENCE [LARGE SCALE GENOMIC DNA]</scope>
    <source>
        <strain evidence="3">PX4</strain>
    </source>
</reference>
<sequence length="168" mass="18356">MYLVDYLRSHRVWFKTLLHPPASSAAKLARSLHVPGRAVAKTVLVKAGGDYVLTVLPATSRIDMNRLAAALRQEPGAVRLATAEEVTRFFPNCEPGAIPPFGRLYGIATVLDAGLADQFEIVFGANTRHEGVRMRFADYEAVEAPLRASFADPIAVRSAPSDRRRRAG</sequence>
<evidence type="ECO:0000313" key="2">
    <source>
        <dbReference type="EMBL" id="APW62225.1"/>
    </source>
</evidence>
<dbReference type="KEGG" id="pbor:BSF38_03760"/>
<evidence type="ECO:0000313" key="3">
    <source>
        <dbReference type="Proteomes" id="UP000186309"/>
    </source>
</evidence>
<dbReference type="AlphaFoldDB" id="A0A1U7CTG2"/>
<dbReference type="InterPro" id="IPR007214">
    <property type="entry name" value="YbaK/aa-tRNA-synth-assoc-dom"/>
</dbReference>
<organism evidence="2 3">
    <name type="scientific">Paludisphaera borealis</name>
    <dbReference type="NCBI Taxonomy" id="1387353"/>
    <lineage>
        <taxon>Bacteria</taxon>
        <taxon>Pseudomonadati</taxon>
        <taxon>Planctomycetota</taxon>
        <taxon>Planctomycetia</taxon>
        <taxon>Isosphaerales</taxon>
        <taxon>Isosphaeraceae</taxon>
        <taxon>Paludisphaera</taxon>
    </lineage>
</organism>
<evidence type="ECO:0000259" key="1">
    <source>
        <dbReference type="Pfam" id="PF04073"/>
    </source>
</evidence>
<dbReference type="OrthoDB" id="9786549at2"/>
<dbReference type="Gene3D" id="3.90.960.10">
    <property type="entry name" value="YbaK/aminoacyl-tRNA synthetase-associated domain"/>
    <property type="match status" value="1"/>
</dbReference>
<dbReference type="GO" id="GO:0004827">
    <property type="term" value="F:proline-tRNA ligase activity"/>
    <property type="evidence" value="ECO:0007669"/>
    <property type="project" value="UniProtKB-EC"/>
</dbReference>
<name>A0A1U7CTG2_9BACT</name>
<proteinExistence type="predicted"/>
<protein>
    <submittedName>
        <fullName evidence="2">Proline--tRNA ligase</fullName>
        <ecNumber evidence="2">6.1.1.15</ecNumber>
    </submittedName>
</protein>
<feature type="domain" description="YbaK/aminoacyl-tRNA synthetase-associated" evidence="1">
    <location>
        <begin position="19"/>
        <end position="140"/>
    </location>
</feature>
<dbReference type="InterPro" id="IPR036754">
    <property type="entry name" value="YbaK/aa-tRNA-synt-asso_dom_sf"/>
</dbReference>
<keyword evidence="2" id="KW-0436">Ligase</keyword>
<dbReference type="Proteomes" id="UP000186309">
    <property type="component" value="Chromosome"/>
</dbReference>
<dbReference type="EC" id="6.1.1.15" evidence="2"/>
<dbReference type="GO" id="GO:0002161">
    <property type="term" value="F:aminoacyl-tRNA deacylase activity"/>
    <property type="evidence" value="ECO:0007669"/>
    <property type="project" value="InterPro"/>
</dbReference>
<keyword evidence="3" id="KW-1185">Reference proteome</keyword>
<gene>
    <name evidence="2" type="primary">proS_2</name>
    <name evidence="2" type="ORF">BSF38_03760</name>
</gene>
<dbReference type="Pfam" id="PF04073">
    <property type="entry name" value="tRNA_edit"/>
    <property type="match status" value="1"/>
</dbReference>
<accession>A0A1U7CTG2</accession>
<dbReference type="EMBL" id="CP019082">
    <property type="protein sequence ID" value="APW62225.1"/>
    <property type="molecule type" value="Genomic_DNA"/>
</dbReference>